<organism evidence="7 8">
    <name type="scientific">Cronartium quercuum f. sp. fusiforme G11</name>
    <dbReference type="NCBI Taxonomy" id="708437"/>
    <lineage>
        <taxon>Eukaryota</taxon>
        <taxon>Fungi</taxon>
        <taxon>Dikarya</taxon>
        <taxon>Basidiomycota</taxon>
        <taxon>Pucciniomycotina</taxon>
        <taxon>Pucciniomycetes</taxon>
        <taxon>Pucciniales</taxon>
        <taxon>Coleosporiaceae</taxon>
        <taxon>Cronartium</taxon>
    </lineage>
</organism>
<dbReference type="Proteomes" id="UP000886653">
    <property type="component" value="Unassembled WGS sequence"/>
</dbReference>
<keyword evidence="1" id="KW-0723">Serine/threonine-protein kinase</keyword>
<dbReference type="OrthoDB" id="2501594at2759"/>
<accession>A0A9P6NK45</accession>
<dbReference type="EMBL" id="MU167273">
    <property type="protein sequence ID" value="KAG0145652.1"/>
    <property type="molecule type" value="Genomic_DNA"/>
</dbReference>
<evidence type="ECO:0000256" key="5">
    <source>
        <dbReference type="ARBA" id="ARBA00022840"/>
    </source>
</evidence>
<evidence type="ECO:0000256" key="4">
    <source>
        <dbReference type="ARBA" id="ARBA00022777"/>
    </source>
</evidence>
<evidence type="ECO:0000256" key="2">
    <source>
        <dbReference type="ARBA" id="ARBA00022679"/>
    </source>
</evidence>
<dbReference type="AlphaFoldDB" id="A0A9P6NK45"/>
<keyword evidence="2" id="KW-0808">Transferase</keyword>
<proteinExistence type="predicted"/>
<keyword evidence="4" id="KW-0418">Kinase</keyword>
<keyword evidence="8" id="KW-1185">Reference proteome</keyword>
<dbReference type="SUPFAM" id="SSF56112">
    <property type="entry name" value="Protein kinase-like (PK-like)"/>
    <property type="match status" value="1"/>
</dbReference>
<evidence type="ECO:0000313" key="7">
    <source>
        <dbReference type="EMBL" id="KAG0145652.1"/>
    </source>
</evidence>
<keyword evidence="5" id="KW-0067">ATP-binding</keyword>
<reference evidence="7" key="1">
    <citation type="submission" date="2013-11" db="EMBL/GenBank/DDBJ databases">
        <title>Genome sequence of the fusiform rust pathogen reveals effectors for host alternation and coevolution with pine.</title>
        <authorList>
            <consortium name="DOE Joint Genome Institute"/>
            <person name="Smith K."/>
            <person name="Pendleton A."/>
            <person name="Kubisiak T."/>
            <person name="Anderson C."/>
            <person name="Salamov A."/>
            <person name="Aerts A."/>
            <person name="Riley R."/>
            <person name="Clum A."/>
            <person name="Lindquist E."/>
            <person name="Ence D."/>
            <person name="Campbell M."/>
            <person name="Kronenberg Z."/>
            <person name="Feau N."/>
            <person name="Dhillon B."/>
            <person name="Hamelin R."/>
            <person name="Burleigh J."/>
            <person name="Smith J."/>
            <person name="Yandell M."/>
            <person name="Nelson C."/>
            <person name="Grigoriev I."/>
            <person name="Davis J."/>
        </authorList>
    </citation>
    <scope>NUCLEOTIDE SEQUENCE</scope>
    <source>
        <strain evidence="7">G11</strain>
    </source>
</reference>
<protein>
    <recommendedName>
        <fullName evidence="6">Protein kinase domain-containing protein</fullName>
    </recommendedName>
</protein>
<evidence type="ECO:0000256" key="1">
    <source>
        <dbReference type="ARBA" id="ARBA00022527"/>
    </source>
</evidence>
<gene>
    <name evidence="7" type="ORF">CROQUDRAFT_107698</name>
</gene>
<dbReference type="Pfam" id="PF00069">
    <property type="entry name" value="Pkinase"/>
    <property type="match status" value="1"/>
</dbReference>
<evidence type="ECO:0000313" key="8">
    <source>
        <dbReference type="Proteomes" id="UP000886653"/>
    </source>
</evidence>
<dbReference type="GO" id="GO:0005524">
    <property type="term" value="F:ATP binding"/>
    <property type="evidence" value="ECO:0007669"/>
    <property type="project" value="UniProtKB-KW"/>
</dbReference>
<name>A0A9P6NK45_9BASI</name>
<dbReference type="GO" id="GO:0004674">
    <property type="term" value="F:protein serine/threonine kinase activity"/>
    <property type="evidence" value="ECO:0007669"/>
    <property type="project" value="UniProtKB-KW"/>
</dbReference>
<sequence>MIESIAKFYVAEIACVLDSLSSIKIVHRKLKLDNILRTGDGHIKLTDFGLSTVLINGHDSKPCGAPLIRSPQTIRGKPYTVATDWYALCMVMYQLVVGYDPFIKPGCQHSQHEQCTKECLHRKIVVAAGSYNMGLSSSRPIRSSQPFSAHSLCIKNFGIQDFVSLVRVGGFSKSCQFANEKRTSRPFPVFRGSHGSPMVLEPQLGRPEGPNMSHTGLYMENADKATVTITQELVSIDWFYPYCLT</sequence>
<dbReference type="PROSITE" id="PS50011">
    <property type="entry name" value="PROTEIN_KINASE_DOM"/>
    <property type="match status" value="1"/>
</dbReference>
<evidence type="ECO:0000256" key="3">
    <source>
        <dbReference type="ARBA" id="ARBA00022741"/>
    </source>
</evidence>
<dbReference type="SMART" id="SM00220">
    <property type="entry name" value="S_TKc"/>
    <property type="match status" value="1"/>
</dbReference>
<feature type="domain" description="Protein kinase" evidence="6">
    <location>
        <begin position="1"/>
        <end position="245"/>
    </location>
</feature>
<comment type="caution">
    <text evidence="7">The sequence shown here is derived from an EMBL/GenBank/DDBJ whole genome shotgun (WGS) entry which is preliminary data.</text>
</comment>
<dbReference type="PANTHER" id="PTHR24351">
    <property type="entry name" value="RIBOSOMAL PROTEIN S6 KINASE"/>
    <property type="match status" value="1"/>
</dbReference>
<dbReference type="InterPro" id="IPR011009">
    <property type="entry name" value="Kinase-like_dom_sf"/>
</dbReference>
<dbReference type="Gene3D" id="1.10.510.10">
    <property type="entry name" value="Transferase(Phosphotransferase) domain 1"/>
    <property type="match status" value="1"/>
</dbReference>
<keyword evidence="3" id="KW-0547">Nucleotide-binding</keyword>
<dbReference type="InterPro" id="IPR000719">
    <property type="entry name" value="Prot_kinase_dom"/>
</dbReference>
<evidence type="ECO:0000259" key="6">
    <source>
        <dbReference type="PROSITE" id="PS50011"/>
    </source>
</evidence>